<gene>
    <name evidence="1" type="ORF">GCM10023143_14170</name>
</gene>
<protein>
    <submittedName>
        <fullName evidence="1">TonB-dependent receptor plug domain-containing protein</fullName>
    </submittedName>
</protein>
<name>A0ABP8FN30_9BACT</name>
<keyword evidence="2" id="KW-1185">Reference proteome</keyword>
<keyword evidence="1" id="KW-0675">Receptor</keyword>
<accession>A0ABP8FN30</accession>
<comment type="caution">
    <text evidence="1">The sequence shown here is derived from an EMBL/GenBank/DDBJ whole genome shotgun (WGS) entry which is preliminary data.</text>
</comment>
<evidence type="ECO:0000313" key="2">
    <source>
        <dbReference type="Proteomes" id="UP001501207"/>
    </source>
</evidence>
<proteinExistence type="predicted"/>
<evidence type="ECO:0000313" key="1">
    <source>
        <dbReference type="EMBL" id="GAA4307541.1"/>
    </source>
</evidence>
<organism evidence="1 2">
    <name type="scientific">Compostibacter hankyongensis</name>
    <dbReference type="NCBI Taxonomy" id="1007089"/>
    <lineage>
        <taxon>Bacteria</taxon>
        <taxon>Pseudomonadati</taxon>
        <taxon>Bacteroidota</taxon>
        <taxon>Chitinophagia</taxon>
        <taxon>Chitinophagales</taxon>
        <taxon>Chitinophagaceae</taxon>
        <taxon>Compostibacter</taxon>
    </lineage>
</organism>
<dbReference type="EMBL" id="BAABFN010000002">
    <property type="protein sequence ID" value="GAA4307541.1"/>
    <property type="molecule type" value="Genomic_DNA"/>
</dbReference>
<sequence length="907" mass="100427">MCCTAAIAQDASKSGVGSIFSDINTFTQRQQIEKLYLQTDKPAYAAGDTLWFKGYLLEADYLYACEKSRLLYVEITDDSNHLARRIMVPVINGLAAGSIALDHKDFPQGGYVIRAYTNWMRNFGTDYIFKKHFYLSAAGRQDWLVSYRSGTGENAGRTPFELQLRHTDGSAVVFRQLQLRITDGKKTELKQNVRTGVDGRLSVNAELPGGNGRGTPTLWVQDLQKNGDHRKIAVPLLLNRPAFTGLRFMPEGGSLVAGLPAHVIVRAENEAGLAAAVSGHILDDSSRVVATFRTGPRGTGAFDFVPRPGKTYTARLQLPDSVYKRFPLPPVKSSGTTLEVHDRTDDSCEIVIRATPDVAAAGHPCFLIGMARGVPCFGASFPMERDTIGFTVSKKVFPDGIARILLSGPGRALLNERSIFINHSDHLRIRIRTDKTVYRPRERVDLHITVTDKQGSPVQGSFSLAVTDDGQVKTDPVRDGTILTSMLLTSDLREKVEDPGYYLQDSAGPVQEQDLDRLLLTTTVTGPPWADISGPEKPFAYAAEQEFLIRGKVTNMFNKPVARSPVALLSRKPLLVMDTVTDREGLFTFKGIVPVDTASFFIQSRNKKGKSFNVGIEMDEFKPPVFTAPRRPELPWYVNVDTVQLTRLNRKLRMQEQQEKISGGILLKPVVVNAKKIIKDSKNLNGPGEADITVDEQELEKAGRTTLGDLLEKHIPGFGVTADKHGRRYYRIQDKRAHLIIDGTDVEFFLPPGISLYDYFKQYLDYYDAEEIKGIEVMSSSRYTGSYFSQFLNPLDDPLGHAFIEITTRGGRGPFVKKSVGTYLYKPMPFTLPQPFHAPEYPAGSSADGTDIRSTIYWAPDIVTDTAGQATLHFYTADSPGTYSLILEGSDMRGGLGTGRTRITVQP</sequence>
<reference evidence="2" key="1">
    <citation type="journal article" date="2019" name="Int. J. Syst. Evol. Microbiol.">
        <title>The Global Catalogue of Microorganisms (GCM) 10K type strain sequencing project: providing services to taxonomists for standard genome sequencing and annotation.</title>
        <authorList>
            <consortium name="The Broad Institute Genomics Platform"/>
            <consortium name="The Broad Institute Genome Sequencing Center for Infectious Disease"/>
            <person name="Wu L."/>
            <person name="Ma J."/>
        </authorList>
    </citation>
    <scope>NUCLEOTIDE SEQUENCE [LARGE SCALE GENOMIC DNA]</scope>
    <source>
        <strain evidence="2">JCM 17664</strain>
    </source>
</reference>
<dbReference type="Gene3D" id="2.60.40.1930">
    <property type="match status" value="1"/>
</dbReference>
<dbReference type="Proteomes" id="UP001501207">
    <property type="component" value="Unassembled WGS sequence"/>
</dbReference>